<organism evidence="2 3">
    <name type="scientific">Cirrhinus mrigala</name>
    <name type="common">Mrigala</name>
    <dbReference type="NCBI Taxonomy" id="683832"/>
    <lineage>
        <taxon>Eukaryota</taxon>
        <taxon>Metazoa</taxon>
        <taxon>Chordata</taxon>
        <taxon>Craniata</taxon>
        <taxon>Vertebrata</taxon>
        <taxon>Euteleostomi</taxon>
        <taxon>Actinopterygii</taxon>
        <taxon>Neopterygii</taxon>
        <taxon>Teleostei</taxon>
        <taxon>Ostariophysi</taxon>
        <taxon>Cypriniformes</taxon>
        <taxon>Cyprinidae</taxon>
        <taxon>Labeoninae</taxon>
        <taxon>Labeonini</taxon>
        <taxon>Cirrhinus</taxon>
    </lineage>
</organism>
<keyword evidence="1" id="KW-0812">Transmembrane</keyword>
<evidence type="ECO:0000256" key="1">
    <source>
        <dbReference type="SAM" id="Phobius"/>
    </source>
</evidence>
<comment type="caution">
    <text evidence="2">The sequence shown here is derived from an EMBL/GenBank/DDBJ whole genome shotgun (WGS) entry which is preliminary data.</text>
</comment>
<protein>
    <submittedName>
        <fullName evidence="2">Uncharacterized protein</fullName>
    </submittedName>
</protein>
<dbReference type="Proteomes" id="UP001529510">
    <property type="component" value="Unassembled WGS sequence"/>
</dbReference>
<feature type="transmembrane region" description="Helical" evidence="1">
    <location>
        <begin position="43"/>
        <end position="60"/>
    </location>
</feature>
<dbReference type="EMBL" id="JAMKFB020000009">
    <property type="protein sequence ID" value="KAL0185032.1"/>
    <property type="molecule type" value="Genomic_DNA"/>
</dbReference>
<proteinExistence type="predicted"/>
<keyword evidence="1" id="KW-0472">Membrane</keyword>
<dbReference type="AlphaFoldDB" id="A0ABD0QFQ5"/>
<keyword evidence="1" id="KW-1133">Transmembrane helix</keyword>
<name>A0ABD0QFQ5_CIRMR</name>
<gene>
    <name evidence="2" type="ORF">M9458_020728</name>
</gene>
<accession>A0ABD0QFQ5</accession>
<reference evidence="2 3" key="1">
    <citation type="submission" date="2024-05" db="EMBL/GenBank/DDBJ databases">
        <title>Genome sequencing and assembly of Indian major carp, Cirrhinus mrigala (Hamilton, 1822).</title>
        <authorList>
            <person name="Mohindra V."/>
            <person name="Chowdhury L.M."/>
            <person name="Lal K."/>
            <person name="Jena J.K."/>
        </authorList>
    </citation>
    <scope>NUCLEOTIDE SEQUENCE [LARGE SCALE GENOMIC DNA]</scope>
    <source>
        <strain evidence="2">CM1030</strain>
        <tissue evidence="2">Blood</tissue>
    </source>
</reference>
<evidence type="ECO:0000313" key="2">
    <source>
        <dbReference type="EMBL" id="KAL0185032.1"/>
    </source>
</evidence>
<evidence type="ECO:0000313" key="3">
    <source>
        <dbReference type="Proteomes" id="UP001529510"/>
    </source>
</evidence>
<keyword evidence="3" id="KW-1185">Reference proteome</keyword>
<sequence length="65" mass="6939">DESSGSGSGSGCTESCVTESDSFITDAPVQEKEKTVEISSASIIQPNPLLLLLVFTVLALKEHWR</sequence>
<feature type="non-terminal residue" evidence="2">
    <location>
        <position position="1"/>
    </location>
</feature>